<dbReference type="AlphaFoldDB" id="A0AAD7HM88"/>
<dbReference type="EMBL" id="JARJLG010000247">
    <property type="protein sequence ID" value="KAJ7723465.1"/>
    <property type="molecule type" value="Genomic_DNA"/>
</dbReference>
<keyword evidence="2" id="KW-1133">Transmembrane helix</keyword>
<gene>
    <name evidence="4" type="ORF">DFH07DRAFT_278875</name>
</gene>
<keyword evidence="3" id="KW-0732">Signal</keyword>
<feature type="signal peptide" evidence="3">
    <location>
        <begin position="1"/>
        <end position="21"/>
    </location>
</feature>
<accession>A0AAD7HM88</accession>
<keyword evidence="2" id="KW-0472">Membrane</keyword>
<protein>
    <submittedName>
        <fullName evidence="4">Uncharacterized protein</fullName>
    </submittedName>
</protein>
<feature type="compositionally biased region" description="Polar residues" evidence="1">
    <location>
        <begin position="110"/>
        <end position="124"/>
    </location>
</feature>
<name>A0AAD7HM88_9AGAR</name>
<organism evidence="4 5">
    <name type="scientific">Mycena maculata</name>
    <dbReference type="NCBI Taxonomy" id="230809"/>
    <lineage>
        <taxon>Eukaryota</taxon>
        <taxon>Fungi</taxon>
        <taxon>Dikarya</taxon>
        <taxon>Basidiomycota</taxon>
        <taxon>Agaricomycotina</taxon>
        <taxon>Agaricomycetes</taxon>
        <taxon>Agaricomycetidae</taxon>
        <taxon>Agaricales</taxon>
        <taxon>Marasmiineae</taxon>
        <taxon>Mycenaceae</taxon>
        <taxon>Mycena</taxon>
    </lineage>
</organism>
<feature type="transmembrane region" description="Helical" evidence="2">
    <location>
        <begin position="37"/>
        <end position="59"/>
    </location>
</feature>
<dbReference type="Proteomes" id="UP001215280">
    <property type="component" value="Unassembled WGS sequence"/>
</dbReference>
<proteinExistence type="predicted"/>
<evidence type="ECO:0000256" key="2">
    <source>
        <dbReference type="SAM" id="Phobius"/>
    </source>
</evidence>
<evidence type="ECO:0000313" key="4">
    <source>
        <dbReference type="EMBL" id="KAJ7723465.1"/>
    </source>
</evidence>
<comment type="caution">
    <text evidence="4">The sequence shown here is derived from an EMBL/GenBank/DDBJ whole genome shotgun (WGS) entry which is preliminary data.</text>
</comment>
<keyword evidence="5" id="KW-1185">Reference proteome</keyword>
<evidence type="ECO:0000256" key="1">
    <source>
        <dbReference type="SAM" id="MobiDB-lite"/>
    </source>
</evidence>
<feature type="chain" id="PRO_5042251714" evidence="3">
    <location>
        <begin position="22"/>
        <end position="270"/>
    </location>
</feature>
<keyword evidence="2" id="KW-0812">Transmembrane</keyword>
<reference evidence="4" key="1">
    <citation type="submission" date="2023-03" db="EMBL/GenBank/DDBJ databases">
        <title>Massive genome expansion in bonnet fungi (Mycena s.s.) driven by repeated elements and novel gene families across ecological guilds.</title>
        <authorList>
            <consortium name="Lawrence Berkeley National Laboratory"/>
            <person name="Harder C.B."/>
            <person name="Miyauchi S."/>
            <person name="Viragh M."/>
            <person name="Kuo A."/>
            <person name="Thoen E."/>
            <person name="Andreopoulos B."/>
            <person name="Lu D."/>
            <person name="Skrede I."/>
            <person name="Drula E."/>
            <person name="Henrissat B."/>
            <person name="Morin E."/>
            <person name="Kohler A."/>
            <person name="Barry K."/>
            <person name="LaButti K."/>
            <person name="Morin E."/>
            <person name="Salamov A."/>
            <person name="Lipzen A."/>
            <person name="Mereny Z."/>
            <person name="Hegedus B."/>
            <person name="Baldrian P."/>
            <person name="Stursova M."/>
            <person name="Weitz H."/>
            <person name="Taylor A."/>
            <person name="Grigoriev I.V."/>
            <person name="Nagy L.G."/>
            <person name="Martin F."/>
            <person name="Kauserud H."/>
        </authorList>
    </citation>
    <scope>NUCLEOTIDE SEQUENCE</scope>
    <source>
        <strain evidence="4">CBHHK188m</strain>
    </source>
</reference>
<sequence>MLLFLSASILFVASLLPAVSAQDDTQIDGAQNDKVAITGAIIGAVLVVLALVAVGVYGIERCLSRRRAKSARSRTKFTPLPTQLEGEPHQYLSTLPPAIRLPKNGRDSHYSVTTSSPLSPNARGSSYGRVASDSPARSPGAQSVQFDPYGHGPFYPVSSDSPVRSPGAQSVRFDPYGHGPFYPGCTSSPPASPNALASSPREPPLPSHKGKSFRKDSQNTLYSSSASQIRSTTPSSSSLRGSEARTVTSPYIDHCSAAHQLSFFLAVARD</sequence>
<feature type="compositionally biased region" description="Low complexity" evidence="1">
    <location>
        <begin position="223"/>
        <end position="241"/>
    </location>
</feature>
<evidence type="ECO:0000256" key="3">
    <source>
        <dbReference type="SAM" id="SignalP"/>
    </source>
</evidence>
<feature type="region of interest" description="Disordered" evidence="1">
    <location>
        <begin position="70"/>
        <end position="89"/>
    </location>
</feature>
<feature type="region of interest" description="Disordered" evidence="1">
    <location>
        <begin position="103"/>
        <end position="242"/>
    </location>
</feature>
<feature type="compositionally biased region" description="Low complexity" evidence="1">
    <location>
        <begin position="187"/>
        <end position="200"/>
    </location>
</feature>
<evidence type="ECO:0000313" key="5">
    <source>
        <dbReference type="Proteomes" id="UP001215280"/>
    </source>
</evidence>